<gene>
    <name evidence="1" type="ORF">GCM10010423_50870</name>
</gene>
<keyword evidence="2" id="KW-1185">Reference proteome</keyword>
<dbReference type="Proteomes" id="UP001501095">
    <property type="component" value="Unassembled WGS sequence"/>
</dbReference>
<reference evidence="1 2" key="1">
    <citation type="journal article" date="2019" name="Int. J. Syst. Evol. Microbiol.">
        <title>The Global Catalogue of Microorganisms (GCM) 10K type strain sequencing project: providing services to taxonomists for standard genome sequencing and annotation.</title>
        <authorList>
            <consortium name="The Broad Institute Genomics Platform"/>
            <consortium name="The Broad Institute Genome Sequencing Center for Infectious Disease"/>
            <person name="Wu L."/>
            <person name="Ma J."/>
        </authorList>
    </citation>
    <scope>NUCLEOTIDE SEQUENCE [LARGE SCALE GENOMIC DNA]</scope>
    <source>
        <strain evidence="1 2">JCM 6924</strain>
    </source>
</reference>
<name>A0ABN3NX82_9ACTN</name>
<protein>
    <submittedName>
        <fullName evidence="1">Uncharacterized protein</fullName>
    </submittedName>
</protein>
<sequence length="67" mass="7012">MAAADWATAADMSAVRVGSSMVCVTGSAAFAEADAPAAAMLRTPPATPARMAIEEVALRRGFRWLRM</sequence>
<evidence type="ECO:0000313" key="1">
    <source>
        <dbReference type="EMBL" id="GAA2545301.1"/>
    </source>
</evidence>
<proteinExistence type="predicted"/>
<dbReference type="EMBL" id="BAAATM010000016">
    <property type="protein sequence ID" value="GAA2545301.1"/>
    <property type="molecule type" value="Genomic_DNA"/>
</dbReference>
<comment type="caution">
    <text evidence="1">The sequence shown here is derived from an EMBL/GenBank/DDBJ whole genome shotgun (WGS) entry which is preliminary data.</text>
</comment>
<evidence type="ECO:0000313" key="2">
    <source>
        <dbReference type="Proteomes" id="UP001501095"/>
    </source>
</evidence>
<organism evidence="1 2">
    <name type="scientific">Streptomyces levis</name>
    <dbReference type="NCBI Taxonomy" id="285566"/>
    <lineage>
        <taxon>Bacteria</taxon>
        <taxon>Bacillati</taxon>
        <taxon>Actinomycetota</taxon>
        <taxon>Actinomycetes</taxon>
        <taxon>Kitasatosporales</taxon>
        <taxon>Streptomycetaceae</taxon>
        <taxon>Streptomyces</taxon>
    </lineage>
</organism>
<accession>A0ABN3NX82</accession>